<sequence length="129" mass="13655">MIALAHVAYWCVDLDRTAGFWTHWFGASAGDCYVSSNQPGFRSRFVTLASGPTIELMQRSDIMPKSAGQAPGIGLSHIALSLGSVAAVDALAEKAAQAGILAAVPRRTGDGFYEAILFDPDLNQIEITA</sequence>
<dbReference type="AlphaFoldDB" id="A0A317PH45"/>
<dbReference type="InterPro" id="IPR051332">
    <property type="entry name" value="Fosfomycin_Res_Enzymes"/>
</dbReference>
<evidence type="ECO:0000259" key="2">
    <source>
        <dbReference type="PROSITE" id="PS51819"/>
    </source>
</evidence>
<dbReference type="InterPro" id="IPR029068">
    <property type="entry name" value="Glyas_Bleomycin-R_OHBP_Dase"/>
</dbReference>
<evidence type="ECO:0000313" key="4">
    <source>
        <dbReference type="Proteomes" id="UP000246352"/>
    </source>
</evidence>
<protein>
    <submittedName>
        <fullName evidence="3">Lactoylglutathione lyase</fullName>
    </submittedName>
</protein>
<keyword evidence="1" id="KW-0479">Metal-binding</keyword>
<dbReference type="Proteomes" id="UP000246352">
    <property type="component" value="Unassembled WGS sequence"/>
</dbReference>
<dbReference type="PANTHER" id="PTHR36113:SF6">
    <property type="entry name" value="FOSFOMYCIN RESISTANCE PROTEIN FOSX"/>
    <property type="match status" value="1"/>
</dbReference>
<keyword evidence="4" id="KW-1185">Reference proteome</keyword>
<dbReference type="InterPro" id="IPR037523">
    <property type="entry name" value="VOC_core"/>
</dbReference>
<dbReference type="RefSeq" id="WP_245415402.1">
    <property type="nucleotide sequence ID" value="NZ_QGTR01000005.1"/>
</dbReference>
<dbReference type="GO" id="GO:0016829">
    <property type="term" value="F:lyase activity"/>
    <property type="evidence" value="ECO:0007669"/>
    <property type="project" value="UniProtKB-KW"/>
</dbReference>
<evidence type="ECO:0000256" key="1">
    <source>
        <dbReference type="ARBA" id="ARBA00022723"/>
    </source>
</evidence>
<feature type="domain" description="VOC" evidence="2">
    <location>
        <begin position="3"/>
        <end position="129"/>
    </location>
</feature>
<keyword evidence="3" id="KW-0456">Lyase</keyword>
<reference evidence="3 4" key="1">
    <citation type="submission" date="2018-05" db="EMBL/GenBank/DDBJ databases">
        <title>Genomic Encyclopedia of Type Strains, Phase IV (KMG-IV): sequencing the most valuable type-strain genomes for metagenomic binning, comparative biology and taxonomic classification.</title>
        <authorList>
            <person name="Goeker M."/>
        </authorList>
    </citation>
    <scope>NUCLEOTIDE SEQUENCE [LARGE SCALE GENOMIC DNA]</scope>
    <source>
        <strain evidence="3 4">DSM 16791</strain>
    </source>
</reference>
<dbReference type="SUPFAM" id="SSF54593">
    <property type="entry name" value="Glyoxalase/Bleomycin resistance protein/Dihydroxybiphenyl dioxygenase"/>
    <property type="match status" value="1"/>
</dbReference>
<gene>
    <name evidence="3" type="ORF">DFR52_105192</name>
</gene>
<comment type="caution">
    <text evidence="3">The sequence shown here is derived from an EMBL/GenBank/DDBJ whole genome shotgun (WGS) entry which is preliminary data.</text>
</comment>
<dbReference type="Gene3D" id="3.10.180.10">
    <property type="entry name" value="2,3-Dihydroxybiphenyl 1,2-Dioxygenase, domain 1"/>
    <property type="match status" value="1"/>
</dbReference>
<dbReference type="PANTHER" id="PTHR36113">
    <property type="entry name" value="LYASE, PUTATIVE-RELATED-RELATED"/>
    <property type="match status" value="1"/>
</dbReference>
<dbReference type="Pfam" id="PF00903">
    <property type="entry name" value="Glyoxalase"/>
    <property type="match status" value="1"/>
</dbReference>
<dbReference type="EMBL" id="QGTR01000005">
    <property type="protein sequence ID" value="PWV98211.1"/>
    <property type="molecule type" value="Genomic_DNA"/>
</dbReference>
<organism evidence="3 4">
    <name type="scientific">Hoeflea marina</name>
    <dbReference type="NCBI Taxonomy" id="274592"/>
    <lineage>
        <taxon>Bacteria</taxon>
        <taxon>Pseudomonadati</taxon>
        <taxon>Pseudomonadota</taxon>
        <taxon>Alphaproteobacteria</taxon>
        <taxon>Hyphomicrobiales</taxon>
        <taxon>Rhizobiaceae</taxon>
        <taxon>Hoeflea</taxon>
    </lineage>
</organism>
<dbReference type="InterPro" id="IPR004360">
    <property type="entry name" value="Glyas_Fos-R_dOase_dom"/>
</dbReference>
<accession>A0A317PH45</accession>
<name>A0A317PH45_9HYPH</name>
<dbReference type="GO" id="GO:0046872">
    <property type="term" value="F:metal ion binding"/>
    <property type="evidence" value="ECO:0007669"/>
    <property type="project" value="UniProtKB-KW"/>
</dbReference>
<proteinExistence type="predicted"/>
<dbReference type="PROSITE" id="PS51819">
    <property type="entry name" value="VOC"/>
    <property type="match status" value="1"/>
</dbReference>
<evidence type="ECO:0000313" key="3">
    <source>
        <dbReference type="EMBL" id="PWV98211.1"/>
    </source>
</evidence>